<keyword evidence="2" id="KW-1185">Reference proteome</keyword>
<gene>
    <name evidence="1" type="ORF">TCAL_16497</name>
</gene>
<dbReference type="AlphaFoldDB" id="A0A553NS88"/>
<dbReference type="Proteomes" id="UP000318571">
    <property type="component" value="Chromosome 1"/>
</dbReference>
<organism evidence="1 2">
    <name type="scientific">Tigriopus californicus</name>
    <name type="common">Marine copepod</name>
    <dbReference type="NCBI Taxonomy" id="6832"/>
    <lineage>
        <taxon>Eukaryota</taxon>
        <taxon>Metazoa</taxon>
        <taxon>Ecdysozoa</taxon>
        <taxon>Arthropoda</taxon>
        <taxon>Crustacea</taxon>
        <taxon>Multicrustacea</taxon>
        <taxon>Hexanauplia</taxon>
        <taxon>Copepoda</taxon>
        <taxon>Harpacticoida</taxon>
        <taxon>Harpacticidae</taxon>
        <taxon>Tigriopus</taxon>
    </lineage>
</organism>
<dbReference type="GO" id="GO:0003676">
    <property type="term" value="F:nucleic acid binding"/>
    <property type="evidence" value="ECO:0007669"/>
    <property type="project" value="InterPro"/>
</dbReference>
<protein>
    <recommendedName>
        <fullName evidence="3">RRM domain-containing protein</fullName>
    </recommendedName>
</protein>
<dbReference type="InterPro" id="IPR035979">
    <property type="entry name" value="RBD_domain_sf"/>
</dbReference>
<dbReference type="SUPFAM" id="SSF54928">
    <property type="entry name" value="RNA-binding domain, RBD"/>
    <property type="match status" value="1"/>
</dbReference>
<comment type="caution">
    <text evidence="1">The sequence shown here is derived from an EMBL/GenBank/DDBJ whole genome shotgun (WGS) entry which is preliminary data.</text>
</comment>
<dbReference type="InterPro" id="IPR012677">
    <property type="entry name" value="Nucleotide-bd_a/b_plait_sf"/>
</dbReference>
<reference evidence="1 2" key="1">
    <citation type="journal article" date="2018" name="Nat. Ecol. Evol.">
        <title>Genomic signatures of mitonuclear coevolution across populations of Tigriopus californicus.</title>
        <authorList>
            <person name="Barreto F.S."/>
            <person name="Watson E.T."/>
            <person name="Lima T.G."/>
            <person name="Willett C.S."/>
            <person name="Edmands S."/>
            <person name="Li W."/>
            <person name="Burton R.S."/>
        </authorList>
    </citation>
    <scope>NUCLEOTIDE SEQUENCE [LARGE SCALE GENOMIC DNA]</scope>
    <source>
        <strain evidence="1 2">San Diego</strain>
    </source>
</reference>
<proteinExistence type="predicted"/>
<evidence type="ECO:0000313" key="2">
    <source>
        <dbReference type="Proteomes" id="UP000318571"/>
    </source>
</evidence>
<sequence length="142" mass="16022">MMLATHNHNQEYLNPTNMAMEGPDPWKHVTDFPLCDMSFYSNVMMPGGVDSCSTPSRHSVDGSDAYSCRSMGEKDDDAVKLFVGQIPRAMEDGAVRPLFEPYGKIFEFIILRDKLTGIHKELNAKRCEGWGYPPVTTVRVIY</sequence>
<evidence type="ECO:0000313" key="1">
    <source>
        <dbReference type="EMBL" id="TRY68269.1"/>
    </source>
</evidence>
<dbReference type="EMBL" id="VCGU01000010">
    <property type="protein sequence ID" value="TRY68269.1"/>
    <property type="molecule type" value="Genomic_DNA"/>
</dbReference>
<evidence type="ECO:0008006" key="3">
    <source>
        <dbReference type="Google" id="ProtNLM"/>
    </source>
</evidence>
<name>A0A553NS88_TIGCA</name>
<accession>A0A553NS88</accession>
<dbReference type="Gene3D" id="3.30.70.330">
    <property type="match status" value="1"/>
</dbReference>